<dbReference type="GO" id="GO:0003824">
    <property type="term" value="F:catalytic activity"/>
    <property type="evidence" value="ECO:0007669"/>
    <property type="project" value="UniProtKB-ARBA"/>
</dbReference>
<accession>A0A432JJ71</accession>
<proteinExistence type="predicted"/>
<comment type="caution">
    <text evidence="2">The sequence shown here is derived from an EMBL/GenBank/DDBJ whole genome shotgun (WGS) entry which is preliminary data.</text>
</comment>
<dbReference type="EMBL" id="RXHI01000014">
    <property type="protein sequence ID" value="RUA22582.1"/>
    <property type="molecule type" value="Genomic_DNA"/>
</dbReference>
<gene>
    <name evidence="2" type="ORF">DSL92_05210</name>
</gene>
<evidence type="ECO:0000259" key="1">
    <source>
        <dbReference type="Pfam" id="PF06276"/>
    </source>
</evidence>
<sequence length="98" mass="10586">MAARRRAAVSLAGTEERFTALFDQHCEPLIEALAALSGLSPKVFWSNPATTWNTRANLLATSRFAGAGEPLLRYSIRASWRMAAQSALPAGTLSRPGR</sequence>
<name>A0A432JJ71_9GAMM</name>
<organism evidence="2">
    <name type="scientific">Billgrantia gudaonensis</name>
    <dbReference type="NCBI Taxonomy" id="376427"/>
    <lineage>
        <taxon>Bacteria</taxon>
        <taxon>Pseudomonadati</taxon>
        <taxon>Pseudomonadota</taxon>
        <taxon>Gammaproteobacteria</taxon>
        <taxon>Oceanospirillales</taxon>
        <taxon>Halomonadaceae</taxon>
        <taxon>Billgrantia</taxon>
    </lineage>
</organism>
<dbReference type="InterPro" id="IPR022770">
    <property type="entry name" value="IucA/IucC-like_C"/>
</dbReference>
<dbReference type="Pfam" id="PF06276">
    <property type="entry name" value="FhuF"/>
    <property type="match status" value="1"/>
</dbReference>
<protein>
    <recommendedName>
        <fullName evidence="1">Aerobactin siderophore biosynthesis IucA/IucC-like C-terminal domain-containing protein</fullName>
    </recommendedName>
</protein>
<reference evidence="2" key="1">
    <citation type="submission" date="2018-12" db="EMBL/GenBank/DDBJ databases">
        <authorList>
            <person name="Jadhav K."/>
            <person name="Kushwaha B."/>
            <person name="Jadhav I."/>
        </authorList>
    </citation>
    <scope>NUCLEOTIDE SEQUENCE [LARGE SCALE GENOMIC DNA]</scope>
    <source>
        <strain evidence="2">SBS 10</strain>
    </source>
</reference>
<dbReference type="AlphaFoldDB" id="A0A432JJ71"/>
<evidence type="ECO:0000313" key="2">
    <source>
        <dbReference type="EMBL" id="RUA22582.1"/>
    </source>
</evidence>
<feature type="domain" description="Aerobactin siderophore biosynthesis IucA/IucC-like C-terminal" evidence="1">
    <location>
        <begin position="15"/>
        <end position="47"/>
    </location>
</feature>